<dbReference type="SUPFAM" id="SSF53137">
    <property type="entry name" value="Translational machinery components"/>
    <property type="match status" value="1"/>
</dbReference>
<dbReference type="HAMAP" id="MF_01310">
    <property type="entry name" value="Ribosomal_uS11"/>
    <property type="match status" value="1"/>
</dbReference>
<dbReference type="AlphaFoldDB" id="A0A6A7FSN6"/>
<keyword evidence="2 4" id="KW-0689">Ribosomal protein</keyword>
<keyword evidence="3" id="KW-0687">Ribonucleoprotein</keyword>
<evidence type="ECO:0000256" key="3">
    <source>
        <dbReference type="ARBA" id="ARBA00023274"/>
    </source>
</evidence>
<accession>A0A6A7FSN6</accession>
<evidence type="ECO:0000256" key="2">
    <source>
        <dbReference type="ARBA" id="ARBA00022980"/>
    </source>
</evidence>
<dbReference type="InterPro" id="IPR036967">
    <property type="entry name" value="Ribosomal_uS11_sf"/>
</dbReference>
<evidence type="ECO:0000313" key="4">
    <source>
        <dbReference type="EMBL" id="LAC21596.1"/>
    </source>
</evidence>
<name>A0A6A7FSN6_9CRUS</name>
<proteinExistence type="evidence at transcript level"/>
<evidence type="ECO:0000256" key="1">
    <source>
        <dbReference type="ARBA" id="ARBA00006194"/>
    </source>
</evidence>
<dbReference type="GO" id="GO:0006412">
    <property type="term" value="P:translation"/>
    <property type="evidence" value="ECO:0007669"/>
    <property type="project" value="InterPro"/>
</dbReference>
<dbReference type="Pfam" id="PF00411">
    <property type="entry name" value="Ribosomal_S11"/>
    <property type="match status" value="1"/>
</dbReference>
<dbReference type="GO" id="GO:1990904">
    <property type="term" value="C:ribonucleoprotein complex"/>
    <property type="evidence" value="ECO:0007669"/>
    <property type="project" value="UniProtKB-KW"/>
</dbReference>
<dbReference type="PANTHER" id="PTHR11759">
    <property type="entry name" value="40S RIBOSOMAL PROTEIN S14/30S RIBOSOMAL PROTEIN S11"/>
    <property type="match status" value="1"/>
</dbReference>
<sequence length="222" mass="24246">MWKSITSKLICVAKNPSIRLAGSVKHIECLKSSVLLENNVSFGAVGLRPFSLSSLLSRNNEKRENAHIGKDDGTQGEIAISVDQMKTLDQVFPDENTPELLFDGIRFDDLPIVHIRVSKNNTKFHLTDAKGKSIVNHSCNMEGFKNARKKTTIAAQATGISMGMKMYGKGFRTVRARVAGLGPGRIAGVKGVTMAGVQVVAISDYTDVNYSGTPRAKKRRRI</sequence>
<organism evidence="4">
    <name type="scientific">Hirondellea gigas</name>
    <dbReference type="NCBI Taxonomy" id="1518452"/>
    <lineage>
        <taxon>Eukaryota</taxon>
        <taxon>Metazoa</taxon>
        <taxon>Ecdysozoa</taxon>
        <taxon>Arthropoda</taxon>
        <taxon>Crustacea</taxon>
        <taxon>Multicrustacea</taxon>
        <taxon>Malacostraca</taxon>
        <taxon>Eumalacostraca</taxon>
        <taxon>Peracarida</taxon>
        <taxon>Amphipoda</taxon>
        <taxon>Amphilochidea</taxon>
        <taxon>Lysianassida</taxon>
        <taxon>Lysianassidira</taxon>
        <taxon>Lysianassoidea</taxon>
        <taxon>Lysianassidae</taxon>
        <taxon>Hirondellea</taxon>
    </lineage>
</organism>
<dbReference type="GO" id="GO:0005840">
    <property type="term" value="C:ribosome"/>
    <property type="evidence" value="ECO:0007669"/>
    <property type="project" value="UniProtKB-KW"/>
</dbReference>
<dbReference type="InterPro" id="IPR001971">
    <property type="entry name" value="Ribosomal_uS11"/>
</dbReference>
<comment type="similarity">
    <text evidence="1">Belongs to the universal ribosomal protein uS11 family.</text>
</comment>
<protein>
    <submittedName>
        <fullName evidence="4">30S ribosomal protein S11-like</fullName>
    </submittedName>
</protein>
<reference evidence="4" key="1">
    <citation type="submission" date="2017-11" db="EMBL/GenBank/DDBJ databases">
        <title>The sensing device of the deep-sea amphipod.</title>
        <authorList>
            <person name="Kobayashi H."/>
            <person name="Nagahama T."/>
            <person name="Arai W."/>
            <person name="Sasagawa Y."/>
            <person name="Umeda M."/>
            <person name="Hayashi T."/>
            <person name="Nikaido I."/>
            <person name="Watanabe H."/>
            <person name="Oguri K."/>
            <person name="Kitazato H."/>
            <person name="Fujioka K."/>
            <person name="Kido Y."/>
            <person name="Takami H."/>
        </authorList>
    </citation>
    <scope>NUCLEOTIDE SEQUENCE</scope>
    <source>
        <tissue evidence="4">Whole body</tissue>
    </source>
</reference>
<dbReference type="GO" id="GO:0003735">
    <property type="term" value="F:structural constituent of ribosome"/>
    <property type="evidence" value="ECO:0007669"/>
    <property type="project" value="InterPro"/>
</dbReference>
<dbReference type="Gene3D" id="3.30.420.80">
    <property type="entry name" value="Ribosomal protein S11"/>
    <property type="match status" value="1"/>
</dbReference>
<dbReference type="EMBL" id="IACT01002309">
    <property type="protein sequence ID" value="LAC21596.1"/>
    <property type="molecule type" value="mRNA"/>
</dbReference>